<dbReference type="AlphaFoldDB" id="A0A9Q0ECE6"/>
<feature type="compositionally biased region" description="Pro residues" evidence="1">
    <location>
        <begin position="119"/>
        <end position="130"/>
    </location>
</feature>
<dbReference type="SMART" id="SM00198">
    <property type="entry name" value="SCP"/>
    <property type="match status" value="1"/>
</dbReference>
<dbReference type="Gene3D" id="3.40.33.10">
    <property type="entry name" value="CAP"/>
    <property type="match status" value="1"/>
</dbReference>
<dbReference type="InterPro" id="IPR034113">
    <property type="entry name" value="SCP_GAPR1-like"/>
</dbReference>
<dbReference type="OrthoDB" id="337038at2759"/>
<comment type="caution">
    <text evidence="3">The sequence shown here is derived from an EMBL/GenBank/DDBJ whole genome shotgun (WGS) entry which is preliminary data.</text>
</comment>
<evidence type="ECO:0000313" key="3">
    <source>
        <dbReference type="EMBL" id="KAJ3603833.1"/>
    </source>
</evidence>
<proteinExistence type="predicted"/>
<reference evidence="3" key="1">
    <citation type="submission" date="2022-07" db="EMBL/GenBank/DDBJ databases">
        <title>Chromosome-level genome of Muraenolepis orangiensis.</title>
        <authorList>
            <person name="Kim J."/>
        </authorList>
    </citation>
    <scope>NUCLEOTIDE SEQUENCE</scope>
    <source>
        <strain evidence="3">KU_S4_2022</strain>
        <tissue evidence="3">Muscle</tissue>
    </source>
</reference>
<dbReference type="Pfam" id="PF00188">
    <property type="entry name" value="CAP"/>
    <property type="match status" value="1"/>
</dbReference>
<dbReference type="CDD" id="cd05382">
    <property type="entry name" value="CAP_GAPR1-like"/>
    <property type="match status" value="1"/>
</dbReference>
<gene>
    <name evidence="3" type="ORF">NHX12_028574</name>
</gene>
<dbReference type="PANTHER" id="PTHR10334">
    <property type="entry name" value="CYSTEINE-RICH SECRETORY PROTEIN-RELATED"/>
    <property type="match status" value="1"/>
</dbReference>
<keyword evidence="4" id="KW-1185">Reference proteome</keyword>
<feature type="region of interest" description="Disordered" evidence="1">
    <location>
        <begin position="43"/>
        <end position="206"/>
    </location>
</feature>
<evidence type="ECO:0000256" key="1">
    <source>
        <dbReference type="SAM" id="MobiDB-lite"/>
    </source>
</evidence>
<dbReference type="PROSITE" id="PS01009">
    <property type="entry name" value="CRISP_1"/>
    <property type="match status" value="1"/>
</dbReference>
<dbReference type="SUPFAM" id="SSF55797">
    <property type="entry name" value="PR-1-like"/>
    <property type="match status" value="1"/>
</dbReference>
<dbReference type="GO" id="GO:0005576">
    <property type="term" value="C:extracellular region"/>
    <property type="evidence" value="ECO:0007669"/>
    <property type="project" value="InterPro"/>
</dbReference>
<protein>
    <recommendedName>
        <fullName evidence="2">SCP domain-containing protein</fullName>
    </recommendedName>
</protein>
<feature type="compositionally biased region" description="Basic and acidic residues" evidence="1">
    <location>
        <begin position="161"/>
        <end position="176"/>
    </location>
</feature>
<dbReference type="InterPro" id="IPR035940">
    <property type="entry name" value="CAP_sf"/>
</dbReference>
<dbReference type="InterPro" id="IPR001283">
    <property type="entry name" value="CRISP-related"/>
</dbReference>
<organism evidence="3 4">
    <name type="scientific">Muraenolepis orangiensis</name>
    <name type="common">Patagonian moray cod</name>
    <dbReference type="NCBI Taxonomy" id="630683"/>
    <lineage>
        <taxon>Eukaryota</taxon>
        <taxon>Metazoa</taxon>
        <taxon>Chordata</taxon>
        <taxon>Craniata</taxon>
        <taxon>Vertebrata</taxon>
        <taxon>Euteleostomi</taxon>
        <taxon>Actinopterygii</taxon>
        <taxon>Neopterygii</taxon>
        <taxon>Teleostei</taxon>
        <taxon>Neoteleostei</taxon>
        <taxon>Acanthomorphata</taxon>
        <taxon>Zeiogadaria</taxon>
        <taxon>Gadariae</taxon>
        <taxon>Gadiformes</taxon>
        <taxon>Muraenolepidoidei</taxon>
        <taxon>Muraenolepididae</taxon>
        <taxon>Muraenolepis</taxon>
    </lineage>
</organism>
<dbReference type="Proteomes" id="UP001148018">
    <property type="component" value="Unassembled WGS sequence"/>
</dbReference>
<dbReference type="InterPro" id="IPR018244">
    <property type="entry name" value="Allrgn_V5/Tpx1_CS"/>
</dbReference>
<dbReference type="InterPro" id="IPR014044">
    <property type="entry name" value="CAP_dom"/>
</dbReference>
<feature type="region of interest" description="Disordered" evidence="1">
    <location>
        <begin position="1"/>
        <end position="31"/>
    </location>
</feature>
<dbReference type="FunFam" id="3.40.33.10:FF:000002">
    <property type="entry name" value="Golgi-associated plant pathogenesis-related protein 1"/>
    <property type="match status" value="1"/>
</dbReference>
<evidence type="ECO:0000313" key="4">
    <source>
        <dbReference type="Proteomes" id="UP001148018"/>
    </source>
</evidence>
<accession>A0A9Q0ECE6</accession>
<evidence type="ECO:0000259" key="2">
    <source>
        <dbReference type="SMART" id="SM00198"/>
    </source>
</evidence>
<name>A0A9Q0ECE6_9TELE</name>
<feature type="domain" description="SCP" evidence="2">
    <location>
        <begin position="228"/>
        <end position="360"/>
    </location>
</feature>
<sequence>MHVLSTLGPLSSRSNPGAPAPRGQQGAVRADGRSYFTFSKLQLYLPSPLGEAEEQTSDRREEGLSPTCVEVSLEPPENAEVSADTSGHSDADVEVTTETSPSDPAGEVTRETRTTTSGPAPPPPNPPSGPPGSGNRAGGDRRRGGENLGPERVPGGGTGPREPRRGFRGRAPETQREPPSGVETSGQRWRGAPGWVGRLGSPRPPVLEKTTKTLLWGPQGPREIKNKSFQQEFLATHNTYRSKHQSPPLSLSGTLNASAQTWAEYLLNIRSMQHSDSSDGENIYYASSSARINLTGKEAVDSWYSEVKDYKYRSPGFKSNTGHFTQVVWKESTEVGVGVATDGKRVFVVGQYRPAGNMNVTEYFERNVLPPGNTHIHTHTRRSPHASV</sequence>
<dbReference type="EMBL" id="JANIIK010000044">
    <property type="protein sequence ID" value="KAJ3603833.1"/>
    <property type="molecule type" value="Genomic_DNA"/>
</dbReference>
<dbReference type="PRINTS" id="PR00837">
    <property type="entry name" value="V5TPXLIKE"/>
</dbReference>